<proteinExistence type="predicted"/>
<accession>A0A8I1KF40</accession>
<dbReference type="EMBL" id="JAELXN010000087">
    <property type="protein sequence ID" value="MBJ6598182.1"/>
    <property type="molecule type" value="Genomic_DNA"/>
</dbReference>
<sequence length="393" mass="43831">MPVDLKQIPKAESLPVPPSKSRWVLAIVIIMIAGALLVLSLWPKGLSTHSGWFWFCSLLIPFSVGMAGYIARLRHYENERDRVMWWNHLHQKQHDEQVLLGQQAVGVLGMSYTTPVASNKLAAALLQGSNALQTNYYPSLQSTLTSASLHTASKVRNEAEYLSFLDVVLTRVSQQLHGEIAKFTGNFVVRLHHDGVLKDEQIFTTWRRAFPELHAVNDISISTENDGLMWVDEWLDKQDDTLLLSVEINLFLLARDRQAESVSALLLASPLSMERLHIKPQAWIHRPVVVGDVENSVADTANWGKVTSGLPWYFWRAQVKNDALAVVLQMMDKWGFLTAKKGEQVLDDAFGRPAAAVGNITLICACEHAVTSGLPQWLLVGAQTTQMAIVRPA</sequence>
<keyword evidence="1" id="KW-1133">Transmembrane helix</keyword>
<protein>
    <submittedName>
        <fullName evidence="2">Uncharacterized protein</fullName>
    </submittedName>
</protein>
<dbReference type="Proteomes" id="UP000641429">
    <property type="component" value="Unassembled WGS sequence"/>
</dbReference>
<reference evidence="2" key="1">
    <citation type="submission" date="2020-12" db="EMBL/GenBank/DDBJ databases">
        <title>Molecular epidemiology of VIM- metallo-b-lactamase-producing Enterobacter cloacae complex isolated in France between 2015 and 2018.</title>
        <authorList>
            <person name="Emeraud C."/>
            <person name="Petit C."/>
            <person name="Bonnin R."/>
            <person name="Naas T."/>
            <person name="Dortet L."/>
        </authorList>
    </citation>
    <scope>NUCLEOTIDE SEQUENCE</scope>
    <source>
        <strain evidence="2">170C2</strain>
    </source>
</reference>
<feature type="transmembrane region" description="Helical" evidence="1">
    <location>
        <begin position="52"/>
        <end position="71"/>
    </location>
</feature>
<evidence type="ECO:0000313" key="2">
    <source>
        <dbReference type="EMBL" id="MBJ6598182.1"/>
    </source>
</evidence>
<keyword evidence="1" id="KW-0472">Membrane</keyword>
<evidence type="ECO:0000256" key="1">
    <source>
        <dbReference type="SAM" id="Phobius"/>
    </source>
</evidence>
<dbReference type="RefSeq" id="WP_199029381.1">
    <property type="nucleotide sequence ID" value="NZ_AP028420.1"/>
</dbReference>
<feature type="transmembrane region" description="Helical" evidence="1">
    <location>
        <begin position="21"/>
        <end position="40"/>
    </location>
</feature>
<gene>
    <name evidence="2" type="ORF">JGT27_21050</name>
</gene>
<dbReference type="AlphaFoldDB" id="A0A8I1KF40"/>
<keyword evidence="1" id="KW-0812">Transmembrane</keyword>
<name>A0A8I1KF40_ENTAS</name>
<comment type="caution">
    <text evidence="2">The sequence shown here is derived from an EMBL/GenBank/DDBJ whole genome shotgun (WGS) entry which is preliminary data.</text>
</comment>
<organism evidence="2 3">
    <name type="scientific">Enterobacter asburiae</name>
    <dbReference type="NCBI Taxonomy" id="61645"/>
    <lineage>
        <taxon>Bacteria</taxon>
        <taxon>Pseudomonadati</taxon>
        <taxon>Pseudomonadota</taxon>
        <taxon>Gammaproteobacteria</taxon>
        <taxon>Enterobacterales</taxon>
        <taxon>Enterobacteriaceae</taxon>
        <taxon>Enterobacter</taxon>
        <taxon>Enterobacter cloacae complex</taxon>
    </lineage>
</organism>
<evidence type="ECO:0000313" key="3">
    <source>
        <dbReference type="Proteomes" id="UP000641429"/>
    </source>
</evidence>